<evidence type="ECO:0000256" key="6">
    <source>
        <dbReference type="ARBA" id="ARBA00022519"/>
    </source>
</evidence>
<accession>A0ABS0DTT4</accession>
<evidence type="ECO:0000256" key="7">
    <source>
        <dbReference type="ARBA" id="ARBA00022692"/>
    </source>
</evidence>
<organism evidence="12 13">
    <name type="scientific">Rahnella victoriana</name>
    <dbReference type="NCBI Taxonomy" id="1510570"/>
    <lineage>
        <taxon>Bacteria</taxon>
        <taxon>Pseudomonadati</taxon>
        <taxon>Pseudomonadota</taxon>
        <taxon>Gammaproteobacteria</taxon>
        <taxon>Enterobacterales</taxon>
        <taxon>Yersiniaceae</taxon>
        <taxon>Rahnella</taxon>
    </lineage>
</organism>
<feature type="domain" description="Type II secretion system protein GspI C-terminal" evidence="11">
    <location>
        <begin position="50"/>
        <end position="121"/>
    </location>
</feature>
<evidence type="ECO:0000256" key="3">
    <source>
        <dbReference type="ARBA" id="ARBA00008358"/>
    </source>
</evidence>
<evidence type="ECO:0000256" key="2">
    <source>
        <dbReference type="ARBA" id="ARBA00004377"/>
    </source>
</evidence>
<keyword evidence="8 10" id="KW-1133">Transmembrane helix</keyword>
<comment type="similarity">
    <text evidence="3 10">Belongs to the GSP I family.</text>
</comment>
<gene>
    <name evidence="12" type="primary">gspI</name>
    <name evidence="12" type="ORF">IV431_17145</name>
</gene>
<dbReference type="Pfam" id="PF02501">
    <property type="entry name" value="T2SSI"/>
    <property type="match status" value="1"/>
</dbReference>
<comment type="subcellular location">
    <subcellularLocation>
        <location evidence="2 10">Cell inner membrane</location>
        <topology evidence="2 10">Single-pass membrane protein</topology>
    </subcellularLocation>
</comment>
<sequence length="129" mass="14285">MCIPVKPDAKNQQGMTLLEVIIALAIFATAALALLNSMSSQMRAAEHFRTSLFGSWVAENTLAEAQIKSGKKTKEPVTLAGQEWFVEQQQLTDRDNKIRQNRVLVKQSEDGRSPLLSVSSWTQISADKP</sequence>
<keyword evidence="4" id="KW-1003">Cell membrane</keyword>
<proteinExistence type="inferred from homology"/>
<keyword evidence="13" id="KW-1185">Reference proteome</keyword>
<reference evidence="12 13" key="1">
    <citation type="submission" date="2020-11" db="EMBL/GenBank/DDBJ databases">
        <title>Taxonomic investigation of Rahnella spp.</title>
        <authorList>
            <person name="Lee S.D."/>
        </authorList>
    </citation>
    <scope>NUCLEOTIDE SEQUENCE [LARGE SCALE GENOMIC DNA]</scope>
    <source>
        <strain evidence="12 13">SAP-10</strain>
    </source>
</reference>
<comment type="caution">
    <text evidence="12">The sequence shown here is derived from an EMBL/GenBank/DDBJ whole genome shotgun (WGS) entry which is preliminary data.</text>
</comment>
<dbReference type="Proteomes" id="UP000600307">
    <property type="component" value="Unassembled WGS sequence"/>
</dbReference>
<evidence type="ECO:0000313" key="12">
    <source>
        <dbReference type="EMBL" id="MBF7957286.1"/>
    </source>
</evidence>
<dbReference type="PROSITE" id="PS00409">
    <property type="entry name" value="PROKAR_NTER_METHYL"/>
    <property type="match status" value="1"/>
</dbReference>
<keyword evidence="6 10" id="KW-0997">Cell inner membrane</keyword>
<dbReference type="SUPFAM" id="SSF54523">
    <property type="entry name" value="Pili subunits"/>
    <property type="match status" value="1"/>
</dbReference>
<dbReference type="InterPro" id="IPR003413">
    <property type="entry name" value="T2SS_GspI_C"/>
</dbReference>
<comment type="function">
    <text evidence="1">Component of the type II secretion system required for the energy-dependent secretion of extracellular factors such as proteases and toxins from the periplasm. Part of the pseudopilus tip complex that is critical for the recognition and binding of secretion substrates.</text>
</comment>
<evidence type="ECO:0000313" key="13">
    <source>
        <dbReference type="Proteomes" id="UP000600307"/>
    </source>
</evidence>
<feature type="transmembrane region" description="Helical" evidence="10">
    <location>
        <begin position="15"/>
        <end position="35"/>
    </location>
</feature>
<dbReference type="NCBIfam" id="TIGR02532">
    <property type="entry name" value="IV_pilin_GFxxxE"/>
    <property type="match status" value="1"/>
</dbReference>
<comment type="subunit">
    <text evidence="10">Type II secretion is composed of four main components: the outer membrane complex, the inner membrane complex, the cytoplasmic secretion ATPase and the periplasm-spanning pseudopilus.</text>
</comment>
<dbReference type="PANTHER" id="PTHR38779:SF2">
    <property type="entry name" value="TYPE II SECRETION SYSTEM PROTEIN I-RELATED"/>
    <property type="match status" value="1"/>
</dbReference>
<evidence type="ECO:0000256" key="4">
    <source>
        <dbReference type="ARBA" id="ARBA00022475"/>
    </source>
</evidence>
<evidence type="ECO:0000256" key="1">
    <source>
        <dbReference type="ARBA" id="ARBA00003161"/>
    </source>
</evidence>
<dbReference type="Gene3D" id="3.30.1300.30">
    <property type="entry name" value="GSPII I/J protein-like"/>
    <property type="match status" value="1"/>
</dbReference>
<keyword evidence="9 10" id="KW-0472">Membrane</keyword>
<dbReference type="NCBIfam" id="TIGR01707">
    <property type="entry name" value="gspI"/>
    <property type="match status" value="1"/>
</dbReference>
<name>A0ABS0DTT4_9GAMM</name>
<dbReference type="RefSeq" id="WP_195817651.1">
    <property type="nucleotide sequence ID" value="NZ_JADOBH010000003.1"/>
</dbReference>
<dbReference type="InterPro" id="IPR045584">
    <property type="entry name" value="Pilin-like"/>
</dbReference>
<evidence type="ECO:0000256" key="5">
    <source>
        <dbReference type="ARBA" id="ARBA00022481"/>
    </source>
</evidence>
<dbReference type="PANTHER" id="PTHR38779">
    <property type="entry name" value="TYPE II SECRETION SYSTEM PROTEIN I-RELATED"/>
    <property type="match status" value="1"/>
</dbReference>
<evidence type="ECO:0000259" key="11">
    <source>
        <dbReference type="Pfam" id="PF02501"/>
    </source>
</evidence>
<dbReference type="EMBL" id="JADOBH010000003">
    <property type="protein sequence ID" value="MBF7957286.1"/>
    <property type="molecule type" value="Genomic_DNA"/>
</dbReference>
<dbReference type="InterPro" id="IPR012902">
    <property type="entry name" value="N_methyl_site"/>
</dbReference>
<keyword evidence="7 10" id="KW-0812">Transmembrane</keyword>
<comment type="PTM">
    <text evidence="10">Cleaved by prepilin peptidase.</text>
</comment>
<dbReference type="Pfam" id="PF07963">
    <property type="entry name" value="N_methyl"/>
    <property type="match status" value="1"/>
</dbReference>
<evidence type="ECO:0000256" key="10">
    <source>
        <dbReference type="RuleBase" id="RU368030"/>
    </source>
</evidence>
<protein>
    <recommendedName>
        <fullName evidence="10">Type II secretion system protein I</fullName>
        <shortName evidence="10">T2SS minor pseudopilin I</shortName>
    </recommendedName>
</protein>
<keyword evidence="5 10" id="KW-0488">Methylation</keyword>
<dbReference type="InterPro" id="IPR010052">
    <property type="entry name" value="T2SS_protein-GspI"/>
</dbReference>
<evidence type="ECO:0000256" key="8">
    <source>
        <dbReference type="ARBA" id="ARBA00022989"/>
    </source>
</evidence>
<evidence type="ECO:0000256" key="9">
    <source>
        <dbReference type="ARBA" id="ARBA00023136"/>
    </source>
</evidence>